<accession>A0ABT9W5N6</accession>
<organism evidence="1 2">
    <name type="scientific">Caldalkalibacillus horti</name>
    <dbReference type="NCBI Taxonomy" id="77523"/>
    <lineage>
        <taxon>Bacteria</taxon>
        <taxon>Bacillati</taxon>
        <taxon>Bacillota</taxon>
        <taxon>Bacilli</taxon>
        <taxon>Bacillales</taxon>
        <taxon>Bacillaceae</taxon>
        <taxon>Caldalkalibacillus</taxon>
    </lineage>
</organism>
<dbReference type="RefSeq" id="WP_307398379.1">
    <property type="nucleotide sequence ID" value="NZ_BAAADK010000031.1"/>
</dbReference>
<dbReference type="Proteomes" id="UP001235840">
    <property type="component" value="Unassembled WGS sequence"/>
</dbReference>
<dbReference type="EMBL" id="JAUSTY010000041">
    <property type="protein sequence ID" value="MDQ0168556.1"/>
    <property type="molecule type" value="Genomic_DNA"/>
</dbReference>
<evidence type="ECO:0000313" key="1">
    <source>
        <dbReference type="EMBL" id="MDQ0168556.1"/>
    </source>
</evidence>
<gene>
    <name evidence="1" type="ORF">J2S11_004522</name>
</gene>
<proteinExistence type="predicted"/>
<name>A0ABT9W5N6_9BACI</name>
<reference evidence="1 2" key="1">
    <citation type="submission" date="2023-07" db="EMBL/GenBank/DDBJ databases">
        <title>Genomic Encyclopedia of Type Strains, Phase IV (KMG-IV): sequencing the most valuable type-strain genomes for metagenomic binning, comparative biology and taxonomic classification.</title>
        <authorList>
            <person name="Goeker M."/>
        </authorList>
    </citation>
    <scope>NUCLEOTIDE SEQUENCE [LARGE SCALE GENOMIC DNA]</scope>
    <source>
        <strain evidence="1 2">DSM 12751</strain>
    </source>
</reference>
<evidence type="ECO:0000313" key="2">
    <source>
        <dbReference type="Proteomes" id="UP001235840"/>
    </source>
</evidence>
<sequence length="49" mass="5357">MSRWVDALTFLRSTSQGVEADSCSFTGSLPLWTMSFGFSGASIVRVVHM</sequence>
<comment type="caution">
    <text evidence="1">The sequence shown here is derived from an EMBL/GenBank/DDBJ whole genome shotgun (WGS) entry which is preliminary data.</text>
</comment>
<protein>
    <submittedName>
        <fullName evidence="1">Uncharacterized protein</fullName>
    </submittedName>
</protein>
<keyword evidence="2" id="KW-1185">Reference proteome</keyword>